<feature type="transmembrane region" description="Helical" evidence="2">
    <location>
        <begin position="54"/>
        <end position="73"/>
    </location>
</feature>
<name>A0A7L5JMY8_9BACT</name>
<evidence type="ECO:0000313" key="3">
    <source>
        <dbReference type="EMBL" id="QKJ26527.1"/>
    </source>
</evidence>
<feature type="transmembrane region" description="Helical" evidence="2">
    <location>
        <begin position="6"/>
        <end position="22"/>
    </location>
</feature>
<feature type="transmembrane region" description="Helical" evidence="2">
    <location>
        <begin position="536"/>
        <end position="556"/>
    </location>
</feature>
<reference evidence="3 4" key="1">
    <citation type="submission" date="2020-05" db="EMBL/GenBank/DDBJ databases">
        <title>Complete genome sequencing of Campylobacter and Arcobacter type strains.</title>
        <authorList>
            <person name="Miller W.G."/>
            <person name="Yee E."/>
        </authorList>
    </citation>
    <scope>NUCLEOTIDE SEQUENCE [LARGE SCALE GENOMIC DNA]</scope>
    <source>
        <strain evidence="3 4">LMG 21996</strain>
    </source>
</reference>
<proteinExistence type="predicted"/>
<keyword evidence="2" id="KW-1133">Transmembrane helix</keyword>
<protein>
    <submittedName>
        <fullName evidence="3">Putative membrane protein</fullName>
    </submittedName>
</protein>
<dbReference type="RefSeq" id="WP_024775569.1">
    <property type="nucleotide sequence ID" value="NZ_CP054051.1"/>
</dbReference>
<dbReference type="Proteomes" id="UP000509513">
    <property type="component" value="Chromosome"/>
</dbReference>
<sequence>MKKYSILFLLIIILAKIIYLLFEIDYNGSLLDIVSKPKVDKEELESLELYGHKLSSIGLTLLVIPFLYLVYNFIVKNKILVYILLVITSMIVYLGIYKSLTMLIDKIVEENKDKRYYSYYATTFKYGMLNSQMGYGSFIPKERLENLTIEDKVLIANIFLLMAYDDKLVDKVAENKNKLTETYLLNQKNKEYENKYKESENKFNSTLKEINNAFETYTSKTNEANKFLANIEKEKAEVNKIYEDVKINIFAKSYTSYRINSDHYMKGINPSNSEIETYYKDLSDYFKYHNFKRAQDKYNESMQENFGRYIEPISWCENNICPSKNSIRRVLKQEAERKWDKNIEPNLTRKEFFANSYTRSKIAKELNSKFKINLPMDFNYSKDTFVNAILNKLNKKQEEVKIQLRSELRKAIKKDIELELNYNSFAKYWKPDIIKEYGEKYGEILFKMIENKNTEKFYSEFYEPYYKENYLDKFILTKEQLDNNEHEEKGDYAIKSMFIIPFAIFMSLLASLLNFVSVIVLSLIVILKFIKQDTKIFITTNIVKVLLYVVIIYYPYKIGKDNKVLEQYKIFQKQHDSKFINFYVEAMNWILVVENFSYNKLYKLKYK</sequence>
<dbReference type="KEGG" id="acib:ACBT_0573"/>
<organism evidence="3 4">
    <name type="scientific">Aliarcobacter cibarius</name>
    <dbReference type="NCBI Taxonomy" id="255507"/>
    <lineage>
        <taxon>Bacteria</taxon>
        <taxon>Pseudomonadati</taxon>
        <taxon>Campylobacterota</taxon>
        <taxon>Epsilonproteobacteria</taxon>
        <taxon>Campylobacterales</taxon>
        <taxon>Arcobacteraceae</taxon>
        <taxon>Aliarcobacter</taxon>
    </lineage>
</organism>
<evidence type="ECO:0000256" key="2">
    <source>
        <dbReference type="SAM" id="Phobius"/>
    </source>
</evidence>
<evidence type="ECO:0000313" key="4">
    <source>
        <dbReference type="Proteomes" id="UP000509513"/>
    </source>
</evidence>
<keyword evidence="1" id="KW-0175">Coiled coil</keyword>
<dbReference type="EMBL" id="CP054051">
    <property type="protein sequence ID" value="QKJ26527.1"/>
    <property type="molecule type" value="Genomic_DNA"/>
</dbReference>
<feature type="transmembrane region" description="Helical" evidence="2">
    <location>
        <begin position="498"/>
        <end position="530"/>
    </location>
</feature>
<keyword evidence="2" id="KW-0812">Transmembrane</keyword>
<feature type="coiled-coil region" evidence="1">
    <location>
        <begin position="182"/>
        <end position="248"/>
    </location>
</feature>
<evidence type="ECO:0000256" key="1">
    <source>
        <dbReference type="SAM" id="Coils"/>
    </source>
</evidence>
<dbReference type="AlphaFoldDB" id="A0A7L5JMY8"/>
<feature type="transmembrane region" description="Helical" evidence="2">
    <location>
        <begin position="79"/>
        <end position="97"/>
    </location>
</feature>
<accession>A0A7L5JMY8</accession>
<gene>
    <name evidence="3" type="ORF">ACBT_0573</name>
</gene>
<keyword evidence="2" id="KW-0472">Membrane</keyword>